<evidence type="ECO:0000256" key="7">
    <source>
        <dbReference type="ARBA" id="ARBA00023172"/>
    </source>
</evidence>
<dbReference type="PANTHER" id="PTHR30405">
    <property type="entry name" value="TRANSPOSASE"/>
    <property type="match status" value="1"/>
</dbReference>
<dbReference type="Pfam" id="PF12323">
    <property type="entry name" value="HTH_OrfB_IS605"/>
    <property type="match status" value="1"/>
</dbReference>
<keyword evidence="3" id="KW-0815">Transposition</keyword>
<evidence type="ECO:0000256" key="2">
    <source>
        <dbReference type="ARBA" id="ARBA00011044"/>
    </source>
</evidence>
<reference evidence="12 13" key="1">
    <citation type="submission" date="2016-01" db="EMBL/GenBank/DDBJ databases">
        <authorList>
            <person name="Oliw E.H."/>
        </authorList>
    </citation>
    <scope>NUCLEOTIDE SEQUENCE [LARGE SCALE GENOMIC DNA]</scope>
    <source>
        <strain evidence="12 13">MDcuke</strain>
    </source>
</reference>
<evidence type="ECO:0000256" key="1">
    <source>
        <dbReference type="ARBA" id="ARBA00008761"/>
    </source>
</evidence>
<name>A0A345CQB5_9GAMM</name>
<dbReference type="InterPro" id="IPR051399">
    <property type="entry name" value="RNA-guided_DNA_endo/Transpos"/>
</dbReference>
<dbReference type="AlphaFoldDB" id="A0A345CQB5"/>
<dbReference type="InterPro" id="IPR021027">
    <property type="entry name" value="Transposase_put_HTH"/>
</dbReference>
<keyword evidence="6" id="KW-0238">DNA-binding</keyword>
<accession>A0A345CQB5</accession>
<keyword evidence="5" id="KW-0862">Zinc</keyword>
<dbReference type="GO" id="GO:0003677">
    <property type="term" value="F:DNA binding"/>
    <property type="evidence" value="ECO:0007669"/>
    <property type="project" value="UniProtKB-KW"/>
</dbReference>
<dbReference type="Pfam" id="PF07282">
    <property type="entry name" value="Cas12f1-like_TNB"/>
    <property type="match status" value="1"/>
</dbReference>
<protein>
    <submittedName>
        <fullName evidence="12">Transposase</fullName>
    </submittedName>
</protein>
<dbReference type="PANTHER" id="PTHR30405:SF25">
    <property type="entry name" value="RNA-GUIDED DNA ENDONUCLEASE INSQ-RELATED"/>
    <property type="match status" value="1"/>
</dbReference>
<dbReference type="RefSeq" id="WP_233478562.1">
    <property type="nucleotide sequence ID" value="NZ_CP013970.1"/>
</dbReference>
<dbReference type="GO" id="GO:0032196">
    <property type="term" value="P:transposition"/>
    <property type="evidence" value="ECO:0007669"/>
    <property type="project" value="UniProtKB-KW"/>
</dbReference>
<comment type="similarity">
    <text evidence="2">In the N-terminal section; belongs to the transposase 2 family.</text>
</comment>
<evidence type="ECO:0000256" key="5">
    <source>
        <dbReference type="ARBA" id="ARBA00022833"/>
    </source>
</evidence>
<sequence length="402" mass="45739">MKRLQAFKFQLRPNSQQERDMRRFAGACRFVFNRSLALQNENHEAGNKYISYAKMTVWLVEWKKEPDTQWLKASPSQPLQQALKALERAYKNFFQKRALFPKFKKRGQSDSFRYPQGVKLDQENNRISLPKLGWINYRNSREVIGEVKNVTVSQSCGKWYVSIQTECEVSEPQHESTSMVGLDAGVAKLATLSDGTIFEPVNSFKTNQKKLARLQREMSRKVKFSNNWKKVKRKVQKLHSRIANIRRDYLHKVSTTISKNHAMIVIEDLKVASMSKSAAGTASQHGRNVRAKSGLNRSILDQGWYELRRQLEYKQLWRGGQVLAINPAYTSQKCACCGHTAKENRQSQSQFECLACGYTENADINGARNILAAGHAVLAGGEMAALGRSMKQEPTEASQTPV</sequence>
<dbReference type="NCBIfam" id="TIGR01766">
    <property type="entry name" value="IS200/IS605 family accessory protein TnpB-like domain"/>
    <property type="match status" value="1"/>
</dbReference>
<feature type="domain" description="Probable transposase IS891/IS1136/IS1341" evidence="8">
    <location>
        <begin position="162"/>
        <end position="277"/>
    </location>
</feature>
<evidence type="ECO:0000256" key="4">
    <source>
        <dbReference type="ARBA" id="ARBA00022723"/>
    </source>
</evidence>
<dbReference type="EMBL" id="CP013970">
    <property type="protein sequence ID" value="AXF75600.1"/>
    <property type="molecule type" value="Genomic_DNA"/>
</dbReference>
<dbReference type="GO" id="GO:0046872">
    <property type="term" value="F:metal ion binding"/>
    <property type="evidence" value="ECO:0007669"/>
    <property type="project" value="UniProtKB-KW"/>
</dbReference>
<dbReference type="InterPro" id="IPR001959">
    <property type="entry name" value="Transposase"/>
</dbReference>
<dbReference type="InterPro" id="IPR010095">
    <property type="entry name" value="Cas12f1-like_TNB"/>
</dbReference>
<evidence type="ECO:0000259" key="9">
    <source>
        <dbReference type="Pfam" id="PF07282"/>
    </source>
</evidence>
<proteinExistence type="inferred from homology"/>
<dbReference type="NCBIfam" id="NF040570">
    <property type="entry name" value="guided_TnpB"/>
    <property type="match status" value="1"/>
</dbReference>
<evidence type="ECO:0000259" key="8">
    <source>
        <dbReference type="Pfam" id="PF01385"/>
    </source>
</evidence>
<evidence type="ECO:0000256" key="6">
    <source>
        <dbReference type="ARBA" id="ARBA00023125"/>
    </source>
</evidence>
<comment type="similarity">
    <text evidence="1">In the C-terminal section; belongs to the transposase 35 family.</text>
</comment>
<dbReference type="GO" id="GO:0006310">
    <property type="term" value="P:DNA recombination"/>
    <property type="evidence" value="ECO:0007669"/>
    <property type="project" value="UniProtKB-KW"/>
</dbReference>
<keyword evidence="4" id="KW-0479">Metal-binding</keyword>
<organism evidence="12 13">
    <name type="scientific">Erwinia tracheiphila</name>
    <dbReference type="NCBI Taxonomy" id="65700"/>
    <lineage>
        <taxon>Bacteria</taxon>
        <taxon>Pseudomonadati</taxon>
        <taxon>Pseudomonadota</taxon>
        <taxon>Gammaproteobacteria</taxon>
        <taxon>Enterobacterales</taxon>
        <taxon>Erwiniaceae</taxon>
        <taxon>Erwinia</taxon>
    </lineage>
</organism>
<evidence type="ECO:0000313" key="13">
    <source>
        <dbReference type="Proteomes" id="UP000264980"/>
    </source>
</evidence>
<feature type="domain" description="Transposase putative helix-turn-helix" evidence="10">
    <location>
        <begin position="1"/>
        <end position="48"/>
    </location>
</feature>
<dbReference type="EMBL" id="CP013970">
    <property type="protein sequence ID" value="AXF75632.1"/>
    <property type="molecule type" value="Genomic_DNA"/>
</dbReference>
<gene>
    <name evidence="11" type="ORF">AV903_05045</name>
    <name evidence="12" type="ORF">AV903_05250</name>
</gene>
<evidence type="ECO:0000259" key="10">
    <source>
        <dbReference type="Pfam" id="PF12323"/>
    </source>
</evidence>
<evidence type="ECO:0000313" key="12">
    <source>
        <dbReference type="EMBL" id="AXF75632.1"/>
    </source>
</evidence>
<feature type="domain" description="Cas12f1-like TNB" evidence="9">
    <location>
        <begin position="304"/>
        <end position="370"/>
    </location>
</feature>
<dbReference type="Proteomes" id="UP000264980">
    <property type="component" value="Chromosome"/>
</dbReference>
<evidence type="ECO:0000256" key="3">
    <source>
        <dbReference type="ARBA" id="ARBA00022578"/>
    </source>
</evidence>
<keyword evidence="7" id="KW-0233">DNA recombination</keyword>
<dbReference type="Pfam" id="PF01385">
    <property type="entry name" value="OrfB_IS605"/>
    <property type="match status" value="1"/>
</dbReference>
<evidence type="ECO:0000313" key="11">
    <source>
        <dbReference type="EMBL" id="AXF75600.1"/>
    </source>
</evidence>